<feature type="region of interest" description="Disordered" evidence="1">
    <location>
        <begin position="163"/>
        <end position="198"/>
    </location>
</feature>
<dbReference type="OrthoDB" id="4393931at2"/>
<organism evidence="2 3">
    <name type="scientific">Mariniradius saccharolyticus AK6</name>
    <dbReference type="NCBI Taxonomy" id="1239962"/>
    <lineage>
        <taxon>Bacteria</taxon>
        <taxon>Pseudomonadati</taxon>
        <taxon>Bacteroidota</taxon>
        <taxon>Cytophagia</taxon>
        <taxon>Cytophagales</taxon>
        <taxon>Cyclobacteriaceae</taxon>
        <taxon>Mariniradius</taxon>
    </lineage>
</organism>
<dbReference type="eggNOG" id="COG1503">
    <property type="taxonomic scope" value="Bacteria"/>
</dbReference>
<dbReference type="Pfam" id="PF18849">
    <property type="entry name" value="baeRF_family7"/>
    <property type="match status" value="1"/>
</dbReference>
<evidence type="ECO:0000313" key="2">
    <source>
        <dbReference type="EMBL" id="EMS32187.1"/>
    </source>
</evidence>
<dbReference type="InParanoid" id="M7XUL5"/>
<accession>M7XUL5</accession>
<dbReference type="InterPro" id="IPR040837">
    <property type="entry name" value="Bact_RF_family7"/>
</dbReference>
<dbReference type="Proteomes" id="UP000010953">
    <property type="component" value="Unassembled WGS sequence"/>
</dbReference>
<name>M7XUL5_9BACT</name>
<dbReference type="STRING" id="1239962.C943_01449"/>
<reference evidence="2" key="1">
    <citation type="submission" date="2013-01" db="EMBL/GenBank/DDBJ databases">
        <title>Genome assembly of Mariniradius saccharolyticus AK6.</title>
        <authorList>
            <person name="Vaidya B."/>
            <person name="Khatri I."/>
            <person name="Tanuku N.R.S."/>
            <person name="Subramanian S."/>
            <person name="Pinnaka A."/>
        </authorList>
    </citation>
    <scope>NUCLEOTIDE SEQUENCE [LARGE SCALE GENOMIC DNA]</scope>
    <source>
        <strain evidence="2">AK6</strain>
    </source>
</reference>
<comment type="caution">
    <text evidence="2">The sequence shown here is derived from an EMBL/GenBank/DDBJ whole genome shotgun (WGS) entry which is preliminary data.</text>
</comment>
<evidence type="ECO:0000313" key="3">
    <source>
        <dbReference type="Proteomes" id="UP000010953"/>
    </source>
</evidence>
<dbReference type="AlphaFoldDB" id="M7XUL5"/>
<sequence>MKIFDKSQFVELSKKSGFPFISIYTPTSRLSTTAYKDDKTHLKNQLQEIEDRLKAEKGFDWKEAENILAPAYGLLDDEEFWMHNSDMLAIFLYGGSMEYFQMPLDIAQAQHFIGSKPMLLPMIPELSDDGHYYLLLLNLENLHLYEATRNSIREIVDDEVAASFTEDEESEDRQKTMQVRSGGSGGSQFHGQSESSDEERKKRIFKFFQKVNNNLVPLLNKNPLPLYLAGVEYLIPIYREANDYGYLKEEHITGAFNHNDMMVLHAKSWEIAAPYFEKERLERKDSFGLYLSRGLAIHNDKLKLIKAALTGGVDTLLVDSDHHHLWGTYDEATHTIDVSESQEPGMHCLIDEAAAKVIDYGGKVYLTTGDMMPPESSAIAGLLRYPL</sequence>
<dbReference type="RefSeq" id="WP_008629327.1">
    <property type="nucleotide sequence ID" value="NZ_AMZY02000014.1"/>
</dbReference>
<evidence type="ECO:0000256" key="1">
    <source>
        <dbReference type="SAM" id="MobiDB-lite"/>
    </source>
</evidence>
<proteinExistence type="predicted"/>
<gene>
    <name evidence="2" type="ORF">C943_01449</name>
</gene>
<keyword evidence="3" id="KW-1185">Reference proteome</keyword>
<dbReference type="EMBL" id="AMZY02000014">
    <property type="protein sequence ID" value="EMS32187.1"/>
    <property type="molecule type" value="Genomic_DNA"/>
</dbReference>
<protein>
    <submittedName>
        <fullName evidence="2">Uncharacterized protein</fullName>
    </submittedName>
</protein>